<evidence type="ECO:0000256" key="2">
    <source>
        <dbReference type="SAM" id="Phobius"/>
    </source>
</evidence>
<proteinExistence type="predicted"/>
<evidence type="ECO:0000256" key="1">
    <source>
        <dbReference type="SAM" id="Coils"/>
    </source>
</evidence>
<dbReference type="RefSeq" id="WP_213594272.1">
    <property type="nucleotide sequence ID" value="NZ_BOSM01000010.1"/>
</dbReference>
<feature type="transmembrane region" description="Helical" evidence="2">
    <location>
        <begin position="354"/>
        <end position="375"/>
    </location>
</feature>
<reference evidence="3 4" key="1">
    <citation type="submission" date="2021-03" db="EMBL/GenBank/DDBJ databases">
        <title>Antimicrobial resistance genes in bacteria isolated from Japanese honey, and their potential for conferring macrolide and lincosamide resistance in the American foulbrood pathogen Paenibacillus larvae.</title>
        <authorList>
            <person name="Okamoto M."/>
            <person name="Kumagai M."/>
            <person name="Kanamori H."/>
            <person name="Takamatsu D."/>
        </authorList>
    </citation>
    <scope>NUCLEOTIDE SEQUENCE [LARGE SCALE GENOMIC DNA]</scope>
    <source>
        <strain evidence="3 4">J15TS10</strain>
    </source>
</reference>
<keyword evidence="2" id="KW-1133">Transmembrane helix</keyword>
<dbReference type="EMBL" id="BOSM01000010">
    <property type="protein sequence ID" value="GIP60592.1"/>
    <property type="molecule type" value="Genomic_DNA"/>
</dbReference>
<name>A0ABQ4MXE8_9BACL</name>
<evidence type="ECO:0000313" key="4">
    <source>
        <dbReference type="Proteomes" id="UP000681290"/>
    </source>
</evidence>
<feature type="transmembrane region" description="Helical" evidence="2">
    <location>
        <begin position="408"/>
        <end position="430"/>
    </location>
</feature>
<evidence type="ECO:0000313" key="3">
    <source>
        <dbReference type="EMBL" id="GIP60592.1"/>
    </source>
</evidence>
<keyword evidence="2" id="KW-0472">Membrane</keyword>
<gene>
    <name evidence="3" type="ORF">J15TS10_44060</name>
</gene>
<dbReference type="Proteomes" id="UP000681290">
    <property type="component" value="Unassembled WGS sequence"/>
</dbReference>
<feature type="coiled-coil region" evidence="1">
    <location>
        <begin position="49"/>
        <end position="76"/>
    </location>
</feature>
<feature type="transmembrane region" description="Helical" evidence="2">
    <location>
        <begin position="381"/>
        <end position="399"/>
    </location>
</feature>
<sequence length="640" mass="68711">MATVTSTLKMFDAMTGPLKNITQGMNMMISTMQTMQNVTERNTNIDKMLLGAKNKIASAEVEINKAIKDAAEQQEKFNNKVNEGARHTDRLGSSLKGILGTYLSIQGLKGLFGKMTDAVMYASEGSTSETKLAQVLNTRMGMDTRQIQQFTGELKKMGRAGAVSYDALVEGASEMATYMTDSKALMSTLNTLSNMTAAQYGTNTTPEQFYNLATGAGRVYSGQPGGLSRQGWALDDSDVKIFKLGNDTQKAAAFAALAADSYGDMNKVIAATPGGKMRQLNELMNEVSVSLGNNLLPSFMLATQEITAMLTDMLDTGKIDAFFAGIGNAIGVGVSLVADVIQAATNFIVENMDWIKSALISVSVVFAGVAASWMIGWIAAAWPIFLIIGGLTTVVYGLTKMGVTADQIIGFVGGLFSVLGANIYNMVAFIHNGFADFAEFFANVFNHPVYTVKRLFVNFANTVLDLVSQVANAIDAVFGSNLAGSLTSLSDKMNNWLGEMPEGYKVMDRMVMKDLTESAKSGYQFGENIVSGMGNLLDGFKGMPNFAKGAGVDDGSGIIDKVNKVGKIEDKVDISSEDLKTMRELAEMKSIQNYVTLTPTVSVEGGMHVRQESDIDEIAARLASRLEEEIASGGSRLIYE</sequence>
<organism evidence="3 4">
    <name type="scientific">Paenibacillus woosongensis</name>
    <dbReference type="NCBI Taxonomy" id="307580"/>
    <lineage>
        <taxon>Bacteria</taxon>
        <taxon>Bacillati</taxon>
        <taxon>Bacillota</taxon>
        <taxon>Bacilli</taxon>
        <taxon>Bacillales</taxon>
        <taxon>Paenibacillaceae</taxon>
        <taxon>Paenibacillus</taxon>
    </lineage>
</organism>
<feature type="transmembrane region" description="Helical" evidence="2">
    <location>
        <begin position="321"/>
        <end position="342"/>
    </location>
</feature>
<comment type="caution">
    <text evidence="3">The sequence shown here is derived from an EMBL/GenBank/DDBJ whole genome shotgun (WGS) entry which is preliminary data.</text>
</comment>
<accession>A0ABQ4MXE8</accession>
<protein>
    <submittedName>
        <fullName evidence="3">Phage protein</fullName>
    </submittedName>
</protein>
<keyword evidence="1" id="KW-0175">Coiled coil</keyword>
<keyword evidence="4" id="KW-1185">Reference proteome</keyword>
<keyword evidence="2" id="KW-0812">Transmembrane</keyword>